<gene>
    <name evidence="2" type="ORF">ACOC_LOCUS10105</name>
</gene>
<name>A0A0R3PVM9_ANGCS</name>
<evidence type="ECO:0000313" key="4">
    <source>
        <dbReference type="WBParaSite" id="ACOC_0001010401-mRNA-1"/>
    </source>
</evidence>
<dbReference type="WBParaSite" id="ACOC_0001010401-mRNA-1">
    <property type="protein sequence ID" value="ACOC_0001010401-mRNA-1"/>
    <property type="gene ID" value="ACOC_0001010401"/>
</dbReference>
<sequence length="157" mass="17533">MAEDSLVMGRNGMENTTESTGWQEKGREEKNKNKKAKKEENEAPSKLQQQSVEGKKETKNKGKNETQPQVPQVAQCAKGGAQVVAQWLQRALDMGVDALRAEYRSLAKYTLPEMTVDACKANQEAGRNRWDVNPPCEQDMLPSTRKHKSQLSASLNT</sequence>
<protein>
    <submittedName>
        <fullName evidence="4">MICOS complex subunit MIC13</fullName>
    </submittedName>
</protein>
<dbReference type="AlphaFoldDB" id="A0A0R3PVM9"/>
<reference evidence="4" key="1">
    <citation type="submission" date="2017-02" db="UniProtKB">
        <authorList>
            <consortium name="WormBaseParasite"/>
        </authorList>
    </citation>
    <scope>IDENTIFICATION</scope>
</reference>
<dbReference type="STRING" id="334426.A0A0R3PVM9"/>
<feature type="region of interest" description="Disordered" evidence="1">
    <location>
        <begin position="127"/>
        <end position="157"/>
    </location>
</feature>
<accession>A0A0R3PVM9</accession>
<dbReference type="OrthoDB" id="10253954at2759"/>
<feature type="compositionally biased region" description="Basic and acidic residues" evidence="1">
    <location>
        <begin position="24"/>
        <end position="43"/>
    </location>
</feature>
<organism evidence="4">
    <name type="scientific">Angiostrongylus costaricensis</name>
    <name type="common">Nematode worm</name>
    <dbReference type="NCBI Taxonomy" id="334426"/>
    <lineage>
        <taxon>Eukaryota</taxon>
        <taxon>Metazoa</taxon>
        <taxon>Ecdysozoa</taxon>
        <taxon>Nematoda</taxon>
        <taxon>Chromadorea</taxon>
        <taxon>Rhabditida</taxon>
        <taxon>Rhabditina</taxon>
        <taxon>Rhabditomorpha</taxon>
        <taxon>Strongyloidea</taxon>
        <taxon>Metastrongylidae</taxon>
        <taxon>Angiostrongylus</taxon>
    </lineage>
</organism>
<keyword evidence="3" id="KW-1185">Reference proteome</keyword>
<reference evidence="2 3" key="2">
    <citation type="submission" date="2018-11" db="EMBL/GenBank/DDBJ databases">
        <authorList>
            <consortium name="Pathogen Informatics"/>
        </authorList>
    </citation>
    <scope>NUCLEOTIDE SEQUENCE [LARGE SCALE GENOMIC DNA]</scope>
    <source>
        <strain evidence="2 3">Costa Rica</strain>
    </source>
</reference>
<proteinExistence type="predicted"/>
<feature type="compositionally biased region" description="Basic and acidic residues" evidence="1">
    <location>
        <begin position="53"/>
        <end position="64"/>
    </location>
</feature>
<evidence type="ECO:0000313" key="2">
    <source>
        <dbReference type="EMBL" id="VDM61690.1"/>
    </source>
</evidence>
<dbReference type="EMBL" id="UYYA01004410">
    <property type="protein sequence ID" value="VDM61690.1"/>
    <property type="molecule type" value="Genomic_DNA"/>
</dbReference>
<evidence type="ECO:0000256" key="1">
    <source>
        <dbReference type="SAM" id="MobiDB-lite"/>
    </source>
</evidence>
<dbReference type="Proteomes" id="UP000267027">
    <property type="component" value="Unassembled WGS sequence"/>
</dbReference>
<evidence type="ECO:0000313" key="3">
    <source>
        <dbReference type="Proteomes" id="UP000267027"/>
    </source>
</evidence>
<feature type="region of interest" description="Disordered" evidence="1">
    <location>
        <begin position="1"/>
        <end position="73"/>
    </location>
</feature>
<feature type="compositionally biased region" description="Polar residues" evidence="1">
    <location>
        <begin position="13"/>
        <end position="22"/>
    </location>
</feature>